<dbReference type="InterPro" id="IPR026956">
    <property type="entry name" value="D-ser_dehydrat-like_dom"/>
</dbReference>
<dbReference type="Gene3D" id="2.40.37.20">
    <property type="entry name" value="D-serine dehydratase-like domain"/>
    <property type="match status" value="1"/>
</dbReference>
<dbReference type="EMBL" id="LYCR01000019">
    <property type="protein sequence ID" value="OGM47949.1"/>
    <property type="molecule type" value="Genomic_DNA"/>
</dbReference>
<dbReference type="Proteomes" id="UP000179179">
    <property type="component" value="Unassembled WGS sequence"/>
</dbReference>
<dbReference type="EC" id="4.3.1.18" evidence="11"/>
<dbReference type="Pfam" id="PF14031">
    <property type="entry name" value="D-ser_dehydrat"/>
    <property type="match status" value="1"/>
</dbReference>
<comment type="caution">
    <text evidence="15">The sequence shown here is derived from an EMBL/GenBank/DDBJ whole genome shotgun (WGS) entry which is preliminary data.</text>
</comment>
<evidence type="ECO:0000259" key="14">
    <source>
        <dbReference type="SMART" id="SM01119"/>
    </source>
</evidence>
<dbReference type="SUPFAM" id="SSF51419">
    <property type="entry name" value="PLP-binding barrel"/>
    <property type="match status" value="1"/>
</dbReference>
<evidence type="ECO:0000256" key="8">
    <source>
        <dbReference type="ARBA" id="ARBA00023239"/>
    </source>
</evidence>
<evidence type="ECO:0000256" key="9">
    <source>
        <dbReference type="ARBA" id="ARBA00051198"/>
    </source>
</evidence>
<comment type="similarity">
    <text evidence="3">Belongs to the DSD1 family.</text>
</comment>
<dbReference type="GO" id="GO:0009636">
    <property type="term" value="P:response to toxic substance"/>
    <property type="evidence" value="ECO:0007669"/>
    <property type="project" value="UniProtKB-KW"/>
</dbReference>
<keyword evidence="16" id="KW-1185">Reference proteome</keyword>
<evidence type="ECO:0000256" key="1">
    <source>
        <dbReference type="ARBA" id="ARBA00001933"/>
    </source>
</evidence>
<dbReference type="OrthoDB" id="20198at2759"/>
<gene>
    <name evidence="15" type="ORF">ABOM_002665</name>
</gene>
<feature type="domain" description="D-serine dehydratase-like" evidence="14">
    <location>
        <begin position="302"/>
        <end position="406"/>
    </location>
</feature>
<evidence type="ECO:0000313" key="15">
    <source>
        <dbReference type="EMBL" id="OGM47949.1"/>
    </source>
</evidence>
<evidence type="ECO:0000256" key="10">
    <source>
        <dbReference type="ARBA" id="ARBA00055764"/>
    </source>
</evidence>
<evidence type="ECO:0000256" key="6">
    <source>
        <dbReference type="ARBA" id="ARBA00022833"/>
    </source>
</evidence>
<dbReference type="GeneID" id="34446055"/>
<dbReference type="STRING" id="109264.A0A1F8A959"/>
<comment type="catalytic activity">
    <reaction evidence="9">
        <text>D-serine = pyruvate + NH4(+)</text>
        <dbReference type="Rhea" id="RHEA:13977"/>
        <dbReference type="ChEBI" id="CHEBI:15361"/>
        <dbReference type="ChEBI" id="CHEBI:28938"/>
        <dbReference type="ChEBI" id="CHEBI:35247"/>
        <dbReference type="EC" id="4.3.1.18"/>
    </reaction>
    <physiologicalReaction direction="left-to-right" evidence="9">
        <dbReference type="Rhea" id="RHEA:13978"/>
    </physiologicalReaction>
</comment>
<evidence type="ECO:0000256" key="11">
    <source>
        <dbReference type="ARBA" id="ARBA00066349"/>
    </source>
</evidence>
<evidence type="ECO:0000256" key="5">
    <source>
        <dbReference type="ARBA" id="ARBA00022723"/>
    </source>
</evidence>
<keyword evidence="6" id="KW-0862">Zinc</keyword>
<dbReference type="GO" id="GO:0036088">
    <property type="term" value="P:D-serine catabolic process"/>
    <property type="evidence" value="ECO:0007669"/>
    <property type="project" value="TreeGrafter"/>
</dbReference>
<dbReference type="AlphaFoldDB" id="A0A1F8A959"/>
<keyword evidence="4" id="KW-0216">Detoxification</keyword>
<dbReference type="GO" id="GO:0046872">
    <property type="term" value="F:metal ion binding"/>
    <property type="evidence" value="ECO:0007669"/>
    <property type="project" value="UniProtKB-KW"/>
</dbReference>
<dbReference type="Pfam" id="PF01168">
    <property type="entry name" value="Ala_racemase_N"/>
    <property type="match status" value="1"/>
</dbReference>
<evidence type="ECO:0000256" key="3">
    <source>
        <dbReference type="ARBA" id="ARBA00005323"/>
    </source>
</evidence>
<evidence type="ECO:0000256" key="2">
    <source>
        <dbReference type="ARBA" id="ARBA00001947"/>
    </source>
</evidence>
<proteinExistence type="inferred from homology"/>
<dbReference type="RefSeq" id="XP_022391666.1">
    <property type="nucleotide sequence ID" value="XM_022529795.1"/>
</dbReference>
<comment type="function">
    <text evidence="10">Catalyzes the conversion of D-serine to pyruvate and ammonia. May play a role in D-serine detoxification.</text>
</comment>
<keyword evidence="5" id="KW-0479">Metal-binding</keyword>
<evidence type="ECO:0000256" key="4">
    <source>
        <dbReference type="ARBA" id="ARBA00022575"/>
    </source>
</evidence>
<accession>A0A1F8A959</accession>
<dbReference type="InterPro" id="IPR051466">
    <property type="entry name" value="D-amino_acid_metab_enzyme"/>
</dbReference>
<evidence type="ECO:0000256" key="12">
    <source>
        <dbReference type="ARBA" id="ARBA00069616"/>
    </source>
</evidence>
<dbReference type="SMART" id="SM01119">
    <property type="entry name" value="D-ser_dehydrat"/>
    <property type="match status" value="1"/>
</dbReference>
<dbReference type="FunFam" id="2.40.37.20:FF:000002">
    <property type="entry name" value="D-serine dehydratase"/>
    <property type="match status" value="1"/>
</dbReference>
<keyword evidence="8" id="KW-0456">Lyase</keyword>
<dbReference type="PANTHER" id="PTHR28004:SF2">
    <property type="entry name" value="D-SERINE DEHYDRATASE"/>
    <property type="match status" value="1"/>
</dbReference>
<organism evidence="15 16">
    <name type="scientific">Aspergillus bombycis</name>
    <dbReference type="NCBI Taxonomy" id="109264"/>
    <lineage>
        <taxon>Eukaryota</taxon>
        <taxon>Fungi</taxon>
        <taxon>Dikarya</taxon>
        <taxon>Ascomycota</taxon>
        <taxon>Pezizomycotina</taxon>
        <taxon>Eurotiomycetes</taxon>
        <taxon>Eurotiomycetidae</taxon>
        <taxon>Eurotiales</taxon>
        <taxon>Aspergillaceae</taxon>
        <taxon>Aspergillus</taxon>
    </lineage>
</organism>
<name>A0A1F8A959_9EURO</name>
<protein>
    <recommendedName>
        <fullName evidence="12">D-serine dehydratase</fullName>
        <ecNumber evidence="11">4.3.1.18</ecNumber>
    </recommendedName>
    <alternativeName>
        <fullName evidence="13">D-serine deaminase</fullName>
    </alternativeName>
</protein>
<dbReference type="PANTHER" id="PTHR28004">
    <property type="entry name" value="ZGC:162816-RELATED"/>
    <property type="match status" value="1"/>
</dbReference>
<dbReference type="FunFam" id="3.20.20.10:FF:000016">
    <property type="entry name" value="D-serine dehydratase"/>
    <property type="match status" value="1"/>
</dbReference>
<dbReference type="GO" id="GO:0008721">
    <property type="term" value="F:D-serine ammonia-lyase activity"/>
    <property type="evidence" value="ECO:0007669"/>
    <property type="project" value="UniProtKB-EC"/>
</dbReference>
<dbReference type="InterPro" id="IPR042208">
    <property type="entry name" value="D-ser_dehydrat-like_sf"/>
</dbReference>
<feature type="non-terminal residue" evidence="15">
    <location>
        <position position="1"/>
    </location>
</feature>
<reference evidence="15 16" key="1">
    <citation type="journal article" date="2016" name="Genome Biol. Evol.">
        <title>Draft genome sequence of an aflatoxigenic Aspergillus species, A. bombycis.</title>
        <authorList>
            <person name="Moore G.G."/>
            <person name="Mack B.M."/>
            <person name="Beltz S.B."/>
            <person name="Gilbert M.K."/>
        </authorList>
    </citation>
    <scope>NUCLEOTIDE SEQUENCE [LARGE SCALE GENOMIC DNA]</scope>
    <source>
        <strain evidence="16">NRRL 26010</strain>
    </source>
</reference>
<evidence type="ECO:0000256" key="7">
    <source>
        <dbReference type="ARBA" id="ARBA00022898"/>
    </source>
</evidence>
<keyword evidence="7" id="KW-0663">Pyridoxal phosphate</keyword>
<dbReference type="InterPro" id="IPR001608">
    <property type="entry name" value="Ala_racemase_N"/>
</dbReference>
<dbReference type="Gene3D" id="3.20.20.10">
    <property type="entry name" value="Alanine racemase"/>
    <property type="match status" value="1"/>
</dbReference>
<dbReference type="InterPro" id="IPR029066">
    <property type="entry name" value="PLP-binding_barrel"/>
</dbReference>
<sequence length="421" mass="46795">LSSWVSLPDHHNRPHCVSYLSVQMDVSLQTHRSYLDRPICSLPTPALVLSRPVIESNIKRLHNDVSQLGISFRPHVKTLKSLEVTRMMLEGGKYRKIVASTVCEIEGALPLVTEGVLDECLYGLPITDSILPRLVKIRQSIKILLMIDNEQQIELLERFSLQNPGLEIWDVFIKVDVGSHRAGLMNNSPRLRHVIERAESSFAVSIYGFYCHAGHSYGCRDRESVDVVLQSELEGALAASQVVPSTDRSFVLSIGSTPTAHAIQAIKDRIPEGCIIELHAGNFPALDLQQVCTGLVDRTDQAVRILADVCSVYPERNEALINAGAIALSRETSSIPGFGQVVEQPDWHVVRLSQEHGILGLPLDQPTVAGDTQSVEDVFRVGQKITLYCQHACITAAAFHVYYVVDENDIVRDTWIPWKGW</sequence>
<comment type="cofactor">
    <cofactor evidence="2">
        <name>Zn(2+)</name>
        <dbReference type="ChEBI" id="CHEBI:29105"/>
    </cofactor>
</comment>
<evidence type="ECO:0000256" key="13">
    <source>
        <dbReference type="ARBA" id="ARBA00075219"/>
    </source>
</evidence>
<comment type="cofactor">
    <cofactor evidence="1">
        <name>pyridoxal 5'-phosphate</name>
        <dbReference type="ChEBI" id="CHEBI:597326"/>
    </cofactor>
</comment>
<evidence type="ECO:0000313" key="16">
    <source>
        <dbReference type="Proteomes" id="UP000179179"/>
    </source>
</evidence>